<dbReference type="Gene3D" id="3.40.140.10">
    <property type="entry name" value="Cytidine Deaminase, domain 2"/>
    <property type="match status" value="1"/>
</dbReference>
<dbReference type="Proteomes" id="UP000198131">
    <property type="component" value="Unassembled WGS sequence"/>
</dbReference>
<evidence type="ECO:0000259" key="3">
    <source>
        <dbReference type="PROSITE" id="PS51747"/>
    </source>
</evidence>
<dbReference type="RefSeq" id="WP_088841630.1">
    <property type="nucleotide sequence ID" value="NZ_FYEW01000001.1"/>
</dbReference>
<evidence type="ECO:0000256" key="2">
    <source>
        <dbReference type="ARBA" id="ARBA00022833"/>
    </source>
</evidence>
<organism evidence="4 5">
    <name type="scientific">Hymenobacter gelipurpurascens</name>
    <dbReference type="NCBI Taxonomy" id="89968"/>
    <lineage>
        <taxon>Bacteria</taxon>
        <taxon>Pseudomonadati</taxon>
        <taxon>Bacteroidota</taxon>
        <taxon>Cytophagia</taxon>
        <taxon>Cytophagales</taxon>
        <taxon>Hymenobacteraceae</taxon>
        <taxon>Hymenobacter</taxon>
    </lineage>
</organism>
<dbReference type="PANTHER" id="PTHR11079">
    <property type="entry name" value="CYTOSINE DEAMINASE FAMILY MEMBER"/>
    <property type="match status" value="1"/>
</dbReference>
<protein>
    <submittedName>
        <fullName evidence="4">tRNA(Adenine34) deaminase</fullName>
    </submittedName>
</protein>
<dbReference type="AlphaFoldDB" id="A0A212T3A9"/>
<dbReference type="Pfam" id="PF00383">
    <property type="entry name" value="dCMP_cyt_deam_1"/>
    <property type="match status" value="1"/>
</dbReference>
<proteinExistence type="predicted"/>
<sequence length="144" mass="15404">MHHNPDEHFLAHCQLLAQQAAAQGESPVGALVVCDGQVVATATEATRRQGTITAHAELLALQAAREHLGHPDLSGCTLYSTHEPCVMCAYAIRYHRVRRVVYSQPSAYLGGATALGPVLTTTQVPAHWAPPPEIQVVPPSENNS</sequence>
<evidence type="ECO:0000313" key="4">
    <source>
        <dbReference type="EMBL" id="SNC60495.1"/>
    </source>
</evidence>
<dbReference type="InterPro" id="IPR002125">
    <property type="entry name" value="CMP_dCMP_dom"/>
</dbReference>
<dbReference type="InterPro" id="IPR016192">
    <property type="entry name" value="APOBEC/CMP_deaminase_Zn-bd"/>
</dbReference>
<dbReference type="GO" id="GO:0016787">
    <property type="term" value="F:hydrolase activity"/>
    <property type="evidence" value="ECO:0007669"/>
    <property type="project" value="InterPro"/>
</dbReference>
<dbReference type="CDD" id="cd01285">
    <property type="entry name" value="nucleoside_deaminase"/>
    <property type="match status" value="1"/>
</dbReference>
<evidence type="ECO:0000256" key="1">
    <source>
        <dbReference type="ARBA" id="ARBA00022723"/>
    </source>
</evidence>
<dbReference type="EMBL" id="FYEW01000001">
    <property type="protein sequence ID" value="SNC60495.1"/>
    <property type="molecule type" value="Genomic_DNA"/>
</dbReference>
<evidence type="ECO:0000313" key="5">
    <source>
        <dbReference type="Proteomes" id="UP000198131"/>
    </source>
</evidence>
<feature type="domain" description="CMP/dCMP-type deaminase" evidence="3">
    <location>
        <begin position="4"/>
        <end position="115"/>
    </location>
</feature>
<dbReference type="SUPFAM" id="SSF53927">
    <property type="entry name" value="Cytidine deaminase-like"/>
    <property type="match status" value="1"/>
</dbReference>
<dbReference type="OrthoDB" id="9802676at2"/>
<dbReference type="PROSITE" id="PS51747">
    <property type="entry name" value="CYT_DCMP_DEAMINASES_2"/>
    <property type="match status" value="1"/>
</dbReference>
<keyword evidence="1" id="KW-0479">Metal-binding</keyword>
<gene>
    <name evidence="4" type="ORF">SAMN06265337_0271</name>
</gene>
<dbReference type="PROSITE" id="PS00903">
    <property type="entry name" value="CYT_DCMP_DEAMINASES_1"/>
    <property type="match status" value="1"/>
</dbReference>
<keyword evidence="2" id="KW-0862">Zinc</keyword>
<dbReference type="InterPro" id="IPR016193">
    <property type="entry name" value="Cytidine_deaminase-like"/>
</dbReference>
<dbReference type="GO" id="GO:0008270">
    <property type="term" value="F:zinc ion binding"/>
    <property type="evidence" value="ECO:0007669"/>
    <property type="project" value="InterPro"/>
</dbReference>
<accession>A0A212T3A9</accession>
<name>A0A212T3A9_9BACT</name>
<dbReference type="PANTHER" id="PTHR11079:SF179">
    <property type="entry name" value="TRNA(ADENINE(34)) DEAMINASE, CHLOROPLASTIC"/>
    <property type="match status" value="1"/>
</dbReference>
<reference evidence="5" key="1">
    <citation type="submission" date="2017-06" db="EMBL/GenBank/DDBJ databases">
        <authorList>
            <person name="Varghese N."/>
            <person name="Submissions S."/>
        </authorList>
    </citation>
    <scope>NUCLEOTIDE SEQUENCE [LARGE SCALE GENOMIC DNA]</scope>
    <source>
        <strain evidence="5">DSM 11116</strain>
    </source>
</reference>
<keyword evidence="5" id="KW-1185">Reference proteome</keyword>